<dbReference type="SUPFAM" id="SSF53659">
    <property type="entry name" value="Isocitrate/Isopropylmalate dehydrogenase-like"/>
    <property type="match status" value="1"/>
</dbReference>
<dbReference type="GO" id="GO:0003862">
    <property type="term" value="F:3-isopropylmalate dehydrogenase activity"/>
    <property type="evidence" value="ECO:0007669"/>
    <property type="project" value="UniProtKB-UniRule"/>
</dbReference>
<sequence length="359" mass="38268">MKATIAVLAGDGIGADVTREAVKALRSVARVYGHVFAFPEGLIGGCAIDLTGKPLPPETLAICRQSDAIILGAIGGPKWDDPRAAVRPEQGLLGLRKELGLYANLRPVKLYPCLLGASTLKDDVVSGVDLIVVRELTGGLYFGQPSKRWEEAGSRHAVDTLVYSESEVERVVQVACDLARSRRKKVTSVDKQNVLSTSRLWREVASEVAKRNPDISVEHMLVDTCAMRLVRSPREFDVVVTENMFGDILTDEASVIAGSMGMLPSASLAAGTFGMYEPIHGSAPDLAGTDSANPIATVLSAAMLLRISLGLTAEAEAVERAVQRVLDDNYRTVDIQSPGTCVVGTREMGDLIAARISAA</sequence>
<evidence type="ECO:0000256" key="6">
    <source>
        <dbReference type="ARBA" id="ARBA00011738"/>
    </source>
</evidence>
<dbReference type="InterPro" id="IPR024084">
    <property type="entry name" value="IsoPropMal-DH-like_dom"/>
</dbReference>
<feature type="site" description="Important for catalysis" evidence="15">
    <location>
        <position position="191"/>
    </location>
</feature>
<keyword evidence="9 15" id="KW-0028">Amino-acid biosynthesis</keyword>
<dbReference type="NCBIfam" id="TIGR00169">
    <property type="entry name" value="leuB"/>
    <property type="match status" value="1"/>
</dbReference>
<comment type="cofactor">
    <cofactor evidence="2">
        <name>Mn(2+)</name>
        <dbReference type="ChEBI" id="CHEBI:29035"/>
    </cofactor>
</comment>
<evidence type="ECO:0000256" key="4">
    <source>
        <dbReference type="ARBA" id="ARBA00004762"/>
    </source>
</evidence>
<feature type="binding site" evidence="15">
    <location>
        <position position="96"/>
    </location>
    <ligand>
        <name>substrate</name>
    </ligand>
</feature>
<evidence type="ECO:0000313" key="18">
    <source>
        <dbReference type="EMBL" id="AFK79174.1"/>
    </source>
</evidence>
<comment type="pathway">
    <text evidence="4 15 16">Amino-acid biosynthesis; L-leucine biosynthesis; L-leucine from 3-methyl-2-oxobutanoate: step 3/4.</text>
</comment>
<organism evidence="18">
    <name type="scientific">uncultured bacterium F25-01</name>
    <dbReference type="NCBI Taxonomy" id="1191433"/>
    <lineage>
        <taxon>Bacteria</taxon>
        <taxon>environmental samples</taxon>
    </lineage>
</organism>
<evidence type="ECO:0000256" key="14">
    <source>
        <dbReference type="ARBA" id="ARBA00023304"/>
    </source>
</evidence>
<feature type="binding site" evidence="15">
    <location>
        <position position="247"/>
    </location>
    <ligand>
        <name>Mg(2+)</name>
        <dbReference type="ChEBI" id="CHEBI:18420"/>
    </ligand>
</feature>
<comment type="catalytic activity">
    <reaction evidence="1 15 16">
        <text>(2R,3S)-3-isopropylmalate + NAD(+) = 4-methyl-2-oxopentanoate + CO2 + NADH</text>
        <dbReference type="Rhea" id="RHEA:32271"/>
        <dbReference type="ChEBI" id="CHEBI:16526"/>
        <dbReference type="ChEBI" id="CHEBI:17865"/>
        <dbReference type="ChEBI" id="CHEBI:35121"/>
        <dbReference type="ChEBI" id="CHEBI:57540"/>
        <dbReference type="ChEBI" id="CHEBI:57945"/>
        <dbReference type="EC" id="1.1.1.85"/>
    </reaction>
</comment>
<feature type="domain" description="Isopropylmalate dehydrogenase-like" evidence="17">
    <location>
        <begin position="4"/>
        <end position="352"/>
    </location>
</feature>
<gene>
    <name evidence="15" type="primary">leuB</name>
</gene>
<dbReference type="GO" id="GO:0051287">
    <property type="term" value="F:NAD binding"/>
    <property type="evidence" value="ECO:0007669"/>
    <property type="project" value="InterPro"/>
</dbReference>
<keyword evidence="13 15" id="KW-0520">NAD</keyword>
<evidence type="ECO:0000256" key="8">
    <source>
        <dbReference type="ARBA" id="ARBA00022490"/>
    </source>
</evidence>
<keyword evidence="8 15" id="KW-0963">Cytoplasm</keyword>
<feature type="binding site" evidence="15">
    <location>
        <begin position="281"/>
        <end position="293"/>
    </location>
    <ligand>
        <name>NAD(+)</name>
        <dbReference type="ChEBI" id="CHEBI:57540"/>
    </ligand>
</feature>
<keyword evidence="14 15" id="KW-0100">Branched-chain amino acid biosynthesis</keyword>
<comment type="cofactor">
    <cofactor evidence="15 16">
        <name>Mg(2+)</name>
        <dbReference type="ChEBI" id="CHEBI:18420"/>
    </cofactor>
    <cofactor evidence="15 16">
        <name>Mn(2+)</name>
        <dbReference type="ChEBI" id="CHEBI:29035"/>
    </cofactor>
    <text evidence="15 16">Binds 1 Mg(2+) or Mn(2+) ion per subunit.</text>
</comment>
<dbReference type="GO" id="GO:0000287">
    <property type="term" value="F:magnesium ion binding"/>
    <property type="evidence" value="ECO:0007669"/>
    <property type="project" value="InterPro"/>
</dbReference>
<comment type="subunit">
    <text evidence="6 15 16">Homodimer.</text>
</comment>
<keyword evidence="12 15" id="KW-0560">Oxidoreductase</keyword>
<feature type="binding site" evidence="15">
    <location>
        <begin position="76"/>
        <end position="89"/>
    </location>
    <ligand>
        <name>NAD(+)</name>
        <dbReference type="ChEBI" id="CHEBI:57540"/>
    </ligand>
</feature>
<dbReference type="PANTHER" id="PTHR42979">
    <property type="entry name" value="3-ISOPROPYLMALATE DEHYDROGENASE"/>
    <property type="match status" value="1"/>
</dbReference>
<dbReference type="PROSITE" id="PS00470">
    <property type="entry name" value="IDH_IMDH"/>
    <property type="match status" value="1"/>
</dbReference>
<feature type="binding site" evidence="15">
    <location>
        <position position="251"/>
    </location>
    <ligand>
        <name>Mg(2+)</name>
        <dbReference type="ChEBI" id="CHEBI:18420"/>
    </ligand>
</feature>
<dbReference type="GO" id="GO:0009098">
    <property type="term" value="P:L-leucine biosynthetic process"/>
    <property type="evidence" value="ECO:0007669"/>
    <property type="project" value="UniProtKB-UniRule"/>
</dbReference>
<evidence type="ECO:0000259" key="17">
    <source>
        <dbReference type="SMART" id="SM01329"/>
    </source>
</evidence>
<feature type="binding site" evidence="15">
    <location>
        <position position="134"/>
    </location>
    <ligand>
        <name>substrate</name>
    </ligand>
</feature>
<dbReference type="EC" id="1.1.1.85" evidence="15"/>
<dbReference type="EMBL" id="JQ970524">
    <property type="protein sequence ID" value="AFK79174.1"/>
    <property type="molecule type" value="Genomic_DNA"/>
</dbReference>
<evidence type="ECO:0000256" key="1">
    <source>
        <dbReference type="ARBA" id="ARBA00000624"/>
    </source>
</evidence>
<dbReference type="PANTHER" id="PTHR42979:SF1">
    <property type="entry name" value="3-ISOPROPYLMALATE DEHYDROGENASE"/>
    <property type="match status" value="1"/>
</dbReference>
<proteinExistence type="inferred from homology"/>
<protein>
    <recommendedName>
        <fullName evidence="15">3-isopropylmalate dehydrogenase</fullName>
        <ecNumber evidence="15">1.1.1.85</ecNumber>
    </recommendedName>
    <alternativeName>
        <fullName evidence="15">3-IPM-DH</fullName>
    </alternativeName>
    <alternativeName>
        <fullName evidence="15">Beta-IPM dehydrogenase</fullName>
        <shortName evidence="15">IMDH</shortName>
    </alternativeName>
</protein>
<comment type="similarity">
    <text evidence="5 15">Belongs to the isocitrate and isopropylmalate dehydrogenases family. LeuB type 1 subfamily.</text>
</comment>
<evidence type="ECO:0000256" key="5">
    <source>
        <dbReference type="ARBA" id="ARBA00008319"/>
    </source>
</evidence>
<evidence type="ECO:0000256" key="11">
    <source>
        <dbReference type="ARBA" id="ARBA00022842"/>
    </source>
</evidence>
<name>I3VIG8_9BACT</name>
<evidence type="ECO:0000256" key="2">
    <source>
        <dbReference type="ARBA" id="ARBA00001936"/>
    </source>
</evidence>
<feature type="binding site" evidence="15">
    <location>
        <position position="223"/>
    </location>
    <ligand>
        <name>substrate</name>
    </ligand>
</feature>
<accession>I3VIG8</accession>
<dbReference type="AlphaFoldDB" id="I3VIG8"/>
<dbReference type="Pfam" id="PF00180">
    <property type="entry name" value="Iso_dh"/>
    <property type="match status" value="1"/>
</dbReference>
<keyword evidence="10 15" id="KW-0479">Metal-binding</keyword>
<evidence type="ECO:0000256" key="7">
    <source>
        <dbReference type="ARBA" id="ARBA00022430"/>
    </source>
</evidence>
<evidence type="ECO:0000256" key="12">
    <source>
        <dbReference type="ARBA" id="ARBA00023002"/>
    </source>
</evidence>
<evidence type="ECO:0000256" key="13">
    <source>
        <dbReference type="ARBA" id="ARBA00023027"/>
    </source>
</evidence>
<comment type="function">
    <text evidence="15 16">Catalyzes the oxidation of 3-carboxy-2-hydroxy-4-methylpentanoate (3-isopropylmalate) to 3-carboxy-4-methyl-2-oxopentanoate. The product decarboxylates to 4-methyl-2 oxopentanoate.</text>
</comment>
<reference evidence="18" key="1">
    <citation type="submission" date="2012-04" db="EMBL/GenBank/DDBJ databases">
        <title>Characterization of mineral phosphate solubilization trait from soil metagenome.</title>
        <authorList>
            <person name="Chhabra S."/>
            <person name="Brazil D."/>
            <person name="Morrissey J."/>
            <person name="Burke J."/>
            <person name="O'Gara F."/>
            <person name="Dowling D."/>
        </authorList>
    </citation>
    <scope>NUCLEOTIDE SEQUENCE</scope>
</reference>
<evidence type="ECO:0000256" key="15">
    <source>
        <dbReference type="HAMAP-Rule" id="MF_01033"/>
    </source>
</evidence>
<dbReference type="InterPro" id="IPR019818">
    <property type="entry name" value="IsoCit/isopropylmalate_DH_CS"/>
</dbReference>
<dbReference type="FunFam" id="3.40.718.10:FF:000028">
    <property type="entry name" value="3-isopropylmalate dehydrogenase"/>
    <property type="match status" value="1"/>
</dbReference>
<evidence type="ECO:0000256" key="10">
    <source>
        <dbReference type="ARBA" id="ARBA00022723"/>
    </source>
</evidence>
<keyword evidence="7 15" id="KW-0432">Leucine biosynthesis</keyword>
<keyword evidence="11 15" id="KW-0460">Magnesium</keyword>
<evidence type="ECO:0000256" key="16">
    <source>
        <dbReference type="RuleBase" id="RU004445"/>
    </source>
</evidence>
<feature type="site" description="Important for catalysis" evidence="15">
    <location>
        <position position="141"/>
    </location>
</feature>
<dbReference type="UniPathway" id="UPA00048">
    <property type="reaction ID" value="UER00072"/>
</dbReference>
<evidence type="ECO:0000256" key="9">
    <source>
        <dbReference type="ARBA" id="ARBA00022605"/>
    </source>
</evidence>
<dbReference type="Gene3D" id="3.40.718.10">
    <property type="entry name" value="Isopropylmalate Dehydrogenase"/>
    <property type="match status" value="1"/>
</dbReference>
<dbReference type="InterPro" id="IPR004429">
    <property type="entry name" value="Isopropylmalate_DH"/>
</dbReference>
<dbReference type="SMART" id="SM01329">
    <property type="entry name" value="Iso_dh"/>
    <property type="match status" value="1"/>
</dbReference>
<dbReference type="GO" id="GO:0005829">
    <property type="term" value="C:cytosol"/>
    <property type="evidence" value="ECO:0007669"/>
    <property type="project" value="TreeGrafter"/>
</dbReference>
<keyword evidence="15" id="KW-0464">Manganese</keyword>
<feature type="binding site" evidence="15">
    <location>
        <position position="223"/>
    </location>
    <ligand>
        <name>Mg(2+)</name>
        <dbReference type="ChEBI" id="CHEBI:18420"/>
    </ligand>
</feature>
<evidence type="ECO:0000256" key="3">
    <source>
        <dbReference type="ARBA" id="ARBA00004496"/>
    </source>
</evidence>
<feature type="binding site" evidence="15">
    <location>
        <position position="106"/>
    </location>
    <ligand>
        <name>substrate</name>
    </ligand>
</feature>
<dbReference type="HAMAP" id="MF_01033">
    <property type="entry name" value="LeuB_type1"/>
    <property type="match status" value="1"/>
</dbReference>
<comment type="subcellular location">
    <subcellularLocation>
        <location evidence="3 15">Cytoplasm</location>
    </subcellularLocation>
</comment>